<evidence type="ECO:0000313" key="2">
    <source>
        <dbReference type="EMBL" id="OIP37524.1"/>
    </source>
</evidence>
<dbReference type="CDD" id="cd13836">
    <property type="entry name" value="IHF_B"/>
    <property type="match status" value="1"/>
</dbReference>
<dbReference type="Proteomes" id="UP000183085">
    <property type="component" value="Unassembled WGS sequence"/>
</dbReference>
<dbReference type="AlphaFoldDB" id="A0A1J5DN65"/>
<dbReference type="GO" id="GO:0030527">
    <property type="term" value="F:structural constituent of chromatin"/>
    <property type="evidence" value="ECO:0007669"/>
    <property type="project" value="InterPro"/>
</dbReference>
<name>A0A1J5DN65_9BACT</name>
<dbReference type="GO" id="GO:0003677">
    <property type="term" value="F:DNA binding"/>
    <property type="evidence" value="ECO:0007669"/>
    <property type="project" value="InterPro"/>
</dbReference>
<dbReference type="EMBL" id="MNYI01000207">
    <property type="protein sequence ID" value="OIP37524.1"/>
    <property type="molecule type" value="Genomic_DNA"/>
</dbReference>
<comment type="caution">
    <text evidence="2">The sequence shown here is derived from an EMBL/GenBank/DDBJ whole genome shotgun (WGS) entry which is preliminary data.</text>
</comment>
<dbReference type="PANTHER" id="PTHR33175">
    <property type="entry name" value="DNA-BINDING PROTEIN HU"/>
    <property type="match status" value="1"/>
</dbReference>
<evidence type="ECO:0000256" key="1">
    <source>
        <dbReference type="RuleBase" id="RU003939"/>
    </source>
</evidence>
<comment type="similarity">
    <text evidence="1">Belongs to the bacterial histone-like protein family.</text>
</comment>
<proteinExistence type="inferred from homology"/>
<evidence type="ECO:0000313" key="3">
    <source>
        <dbReference type="Proteomes" id="UP000183085"/>
    </source>
</evidence>
<dbReference type="PRINTS" id="PR01727">
    <property type="entry name" value="DNABINDINGHU"/>
</dbReference>
<dbReference type="Gene3D" id="4.10.520.10">
    <property type="entry name" value="IHF-like DNA-binding proteins"/>
    <property type="match status" value="1"/>
</dbReference>
<reference evidence="2 3" key="1">
    <citation type="journal article" date="2016" name="Environ. Microbiol.">
        <title>Genomic resolution of a cold subsurface aquifer community provides metabolic insights for novel microbes adapted to high CO concentrations.</title>
        <authorList>
            <person name="Probst A.J."/>
            <person name="Castelle C.J."/>
            <person name="Singh A."/>
            <person name="Brown C.T."/>
            <person name="Anantharaman K."/>
            <person name="Sharon I."/>
            <person name="Hug L.A."/>
            <person name="Burstein D."/>
            <person name="Emerson J.B."/>
            <person name="Thomas B.C."/>
            <person name="Banfield J.F."/>
        </authorList>
    </citation>
    <scope>NUCLEOTIDE SEQUENCE [LARGE SCALE GENOMIC DNA]</scope>
    <source>
        <strain evidence="2">CG2_30_40_21</strain>
    </source>
</reference>
<dbReference type="InterPro" id="IPR000119">
    <property type="entry name" value="Hist_DNA-bd"/>
</dbReference>
<organism evidence="2 3">
    <name type="scientific">Candidatus Desantisbacteria bacterium CG2_30_40_21</name>
    <dbReference type="NCBI Taxonomy" id="1817895"/>
    <lineage>
        <taxon>Bacteria</taxon>
        <taxon>Candidatus Desantisiibacteriota</taxon>
    </lineage>
</organism>
<dbReference type="GO" id="GO:0005829">
    <property type="term" value="C:cytosol"/>
    <property type="evidence" value="ECO:0007669"/>
    <property type="project" value="TreeGrafter"/>
</dbReference>
<dbReference type="InterPro" id="IPR010992">
    <property type="entry name" value="IHF-like_DNA-bd_dom_sf"/>
</dbReference>
<dbReference type="STRING" id="1817895.AUJ95_08080"/>
<protein>
    <submittedName>
        <fullName evidence="2">Integration host factor subunit beta</fullName>
    </submittedName>
</protein>
<dbReference type="SUPFAM" id="SSF47729">
    <property type="entry name" value="IHF-like DNA-binding proteins"/>
    <property type="match status" value="1"/>
</dbReference>
<dbReference type="SMART" id="SM00411">
    <property type="entry name" value="BHL"/>
    <property type="match status" value="1"/>
</dbReference>
<sequence length="92" mass="10146">MTKRDLVVKIAQQTGLTQGDVKNVVEGMLDGITEALAAGDKVELRDFGIFKVKSRKSRVGRNPRTGTVVPIESKRVTTFKPGKVMKERVADF</sequence>
<gene>
    <name evidence="2" type="ORF">AUJ95_08080</name>
</gene>
<dbReference type="Pfam" id="PF00216">
    <property type="entry name" value="Bac_DNA_binding"/>
    <property type="match status" value="1"/>
</dbReference>
<accession>A0A1J5DN65</accession>
<dbReference type="PANTHER" id="PTHR33175:SF2">
    <property type="entry name" value="INTEGRATION HOST FACTOR SUBUNIT ALPHA"/>
    <property type="match status" value="1"/>
</dbReference>